<evidence type="ECO:0000256" key="7">
    <source>
        <dbReference type="ARBA" id="ARBA00023065"/>
    </source>
</evidence>
<evidence type="ECO:0000256" key="1">
    <source>
        <dbReference type="ARBA" id="ARBA00004571"/>
    </source>
</evidence>
<keyword evidence="5" id="KW-0812">Transmembrane</keyword>
<dbReference type="InterPro" id="IPR001702">
    <property type="entry name" value="Porin_Gram-ve"/>
</dbReference>
<dbReference type="PANTHER" id="PTHR34501">
    <property type="entry name" value="PROTEIN YDDL-RELATED"/>
    <property type="match status" value="1"/>
</dbReference>
<evidence type="ECO:0000256" key="5">
    <source>
        <dbReference type="ARBA" id="ARBA00022692"/>
    </source>
</evidence>
<dbReference type="GO" id="GO:0034220">
    <property type="term" value="P:monoatomic ion transmembrane transport"/>
    <property type="evidence" value="ECO:0007669"/>
    <property type="project" value="InterPro"/>
</dbReference>
<dbReference type="InterPro" id="IPR033900">
    <property type="entry name" value="Gram_neg_porin_domain"/>
</dbReference>
<evidence type="ECO:0000256" key="2">
    <source>
        <dbReference type="ARBA" id="ARBA00011233"/>
    </source>
</evidence>
<keyword evidence="8" id="KW-0626">Porin</keyword>
<keyword evidence="14" id="KW-1185">Reference proteome</keyword>
<protein>
    <recommendedName>
        <fullName evidence="12">Porin domain-containing protein</fullName>
    </recommendedName>
</protein>
<keyword evidence="4" id="KW-1134">Transmembrane beta strand</keyword>
<dbReference type="SUPFAM" id="SSF56935">
    <property type="entry name" value="Porins"/>
    <property type="match status" value="1"/>
</dbReference>
<keyword evidence="6 11" id="KW-0732">Signal</keyword>
<accession>A0A6J4ZQ78</accession>
<proteinExistence type="predicted"/>
<evidence type="ECO:0000256" key="3">
    <source>
        <dbReference type="ARBA" id="ARBA00022448"/>
    </source>
</evidence>
<evidence type="ECO:0000256" key="4">
    <source>
        <dbReference type="ARBA" id="ARBA00022452"/>
    </source>
</evidence>
<dbReference type="GO" id="GO:0046930">
    <property type="term" value="C:pore complex"/>
    <property type="evidence" value="ECO:0007669"/>
    <property type="project" value="UniProtKB-KW"/>
</dbReference>
<dbReference type="Pfam" id="PF13609">
    <property type="entry name" value="Porin_4"/>
    <property type="match status" value="1"/>
</dbReference>
<dbReference type="CDD" id="cd00342">
    <property type="entry name" value="gram_neg_porins"/>
    <property type="match status" value="1"/>
</dbReference>
<dbReference type="EMBL" id="CADIKC010000001">
    <property type="protein sequence ID" value="CAB3639788.1"/>
    <property type="molecule type" value="Genomic_DNA"/>
</dbReference>
<dbReference type="GO" id="GO:0009279">
    <property type="term" value="C:cell outer membrane"/>
    <property type="evidence" value="ECO:0007669"/>
    <property type="project" value="UniProtKB-SubCell"/>
</dbReference>
<feature type="domain" description="Porin" evidence="12">
    <location>
        <begin position="29"/>
        <end position="347"/>
    </location>
</feature>
<dbReference type="PANTHER" id="PTHR34501:SF9">
    <property type="entry name" value="MAJOR OUTER MEMBRANE PROTEIN P.IA"/>
    <property type="match status" value="1"/>
</dbReference>
<feature type="chain" id="PRO_5026812193" description="Porin domain-containing protein" evidence="11">
    <location>
        <begin position="39"/>
        <end position="380"/>
    </location>
</feature>
<dbReference type="InterPro" id="IPR050298">
    <property type="entry name" value="Gram-neg_bact_OMP"/>
</dbReference>
<evidence type="ECO:0000313" key="13">
    <source>
        <dbReference type="EMBL" id="CAB3639788.1"/>
    </source>
</evidence>
<reference evidence="13 14" key="1">
    <citation type="submission" date="2020-04" db="EMBL/GenBank/DDBJ databases">
        <authorList>
            <person name="De Canck E."/>
        </authorList>
    </citation>
    <scope>NUCLEOTIDE SEQUENCE [LARGE SCALE GENOMIC DNA]</scope>
    <source>
        <strain evidence="13 14">LMG 24238</strain>
    </source>
</reference>
<keyword evidence="10" id="KW-0998">Cell outer membrane</keyword>
<evidence type="ECO:0000256" key="10">
    <source>
        <dbReference type="ARBA" id="ARBA00023237"/>
    </source>
</evidence>
<dbReference type="PRINTS" id="PR00182">
    <property type="entry name" value="ECOLNEIPORIN"/>
</dbReference>
<name>A0A6J4ZQ78_9BURK</name>
<gene>
    <name evidence="13" type="ORF">LMG24238_00164</name>
</gene>
<evidence type="ECO:0000256" key="9">
    <source>
        <dbReference type="ARBA" id="ARBA00023136"/>
    </source>
</evidence>
<evidence type="ECO:0000259" key="12">
    <source>
        <dbReference type="Pfam" id="PF13609"/>
    </source>
</evidence>
<evidence type="ECO:0000256" key="6">
    <source>
        <dbReference type="ARBA" id="ARBA00022729"/>
    </source>
</evidence>
<dbReference type="Gene3D" id="2.40.160.10">
    <property type="entry name" value="Porin"/>
    <property type="match status" value="1"/>
</dbReference>
<keyword evidence="7" id="KW-0406">Ion transport</keyword>
<feature type="signal peptide" evidence="11">
    <location>
        <begin position="1"/>
        <end position="38"/>
    </location>
</feature>
<dbReference type="AlphaFoldDB" id="A0A6J4ZQ78"/>
<dbReference type="GO" id="GO:0015288">
    <property type="term" value="F:porin activity"/>
    <property type="evidence" value="ECO:0007669"/>
    <property type="project" value="UniProtKB-KW"/>
</dbReference>
<dbReference type="InterPro" id="IPR023614">
    <property type="entry name" value="Porin_dom_sf"/>
</dbReference>
<comment type="subunit">
    <text evidence="2">Homotrimer.</text>
</comment>
<keyword evidence="3" id="KW-0813">Transport</keyword>
<evidence type="ECO:0000313" key="14">
    <source>
        <dbReference type="Proteomes" id="UP000494255"/>
    </source>
</evidence>
<evidence type="ECO:0000256" key="11">
    <source>
        <dbReference type="SAM" id="SignalP"/>
    </source>
</evidence>
<organism evidence="13 14">
    <name type="scientific">Paraburkholderia sediminicola</name>
    <dbReference type="NCBI Taxonomy" id="458836"/>
    <lineage>
        <taxon>Bacteria</taxon>
        <taxon>Pseudomonadati</taxon>
        <taxon>Pseudomonadota</taxon>
        <taxon>Betaproteobacteria</taxon>
        <taxon>Burkholderiales</taxon>
        <taxon>Burkholderiaceae</taxon>
        <taxon>Paraburkholderia</taxon>
    </lineage>
</organism>
<comment type="subcellular location">
    <subcellularLocation>
        <location evidence="1">Cell outer membrane</location>
        <topology evidence="1">Multi-pass membrane protein</topology>
    </subcellularLocation>
</comment>
<evidence type="ECO:0000256" key="8">
    <source>
        <dbReference type="ARBA" id="ARBA00023114"/>
    </source>
</evidence>
<dbReference type="Proteomes" id="UP000494255">
    <property type="component" value="Unassembled WGS sequence"/>
</dbReference>
<keyword evidence="9" id="KW-0472">Membrane</keyword>
<sequence length="380" mass="40198">MQFSLQRFNQHAMKTHFAFRATLVACLPALVVSTAANAQSRVTLYGSLDAGLGYVSNLHGAHAYIAEQGTFQADRFGFQGVEDIGAGRSVVFRLESGFVTTTGASASSSTFFNRQAYVGLSDPIFGTVTLGRQTDWNFDWLGSVSTGQLLGDFSAFHPGNLDGLGSTLPVQLSNTVKWKSANYGGLSFGALYGFPGASASNTNGRTISFGANYTNGPLKLVTVYSEYRDRLLPLSNGLGLTSFEGKALAPGATFNAKQVRDMGIGGSYRFERVTLHALATDVRIQSDGGSEHFRTVDGGVNVRLTPAEEVAAGAWTATLAGNRWTQFTVANVYSLSKATQLYADLMFETAGGGAVANTLGIGAASGGRQTVFLSGIHHLF</sequence>